<keyword evidence="3" id="KW-1185">Reference proteome</keyword>
<proteinExistence type="predicted"/>
<sequence>MSNPADSPWTEEEKNTLLCEILKKAPISPNYLIRIVNDLGISPNWEHIPLPPGRTLSQCKMTFGAMLSQSQVQPPAHAQPSYQSHSHHQPHNQQQVQQPPPPPPPLQHHQHPGQYHYQQAPPPPPPPTPSAQSTPTSILRSDGPGGPASIHDPSIRKRPLYPAEKPSAPRAIQPRPPASTASYSSESSAQLSPRFETTSASEPPRKRGRPSKAETERRKAAAEARGETYPPPRRAGSNRVKNPQSPPSPPPVSLAMYSSGPAAAPSRRGPNHGPHAYEVAGGRPLAPAPMFSAGERGEMPDRHSMGGNMRELPRLDEMSKPLPSPRTLHLGPIDQFARFPGTTPGERSSFVSIPPDRFSPADGGRRDSTTSRGETSIGPYTNVRASMTPGDKPTR</sequence>
<feature type="compositionally biased region" description="Pro residues" evidence="1">
    <location>
        <begin position="120"/>
        <end position="129"/>
    </location>
</feature>
<feature type="region of interest" description="Disordered" evidence="1">
    <location>
        <begin position="68"/>
        <end position="395"/>
    </location>
</feature>
<protein>
    <submittedName>
        <fullName evidence="2">Uncharacterized protein</fullName>
    </submittedName>
</protein>
<dbReference type="AlphaFoldDB" id="A0A8J8WC68"/>
<feature type="compositionally biased region" description="Low complexity" evidence="1">
    <location>
        <begin position="178"/>
        <end position="193"/>
    </location>
</feature>
<reference evidence="2" key="1">
    <citation type="journal article" date="2020" name="Front. Microbiol.">
        <title>Gene regulatory networks of Penicillium echinulatum 2HH and Penicillium oxalicum 114-2 inferred by a computational biology approach.</title>
        <authorList>
            <person name="Lenz A.R."/>
            <person name="Galan-Vasquez E."/>
            <person name="Balbinot E."/>
            <person name="De Abreu F.P."/>
            <person name="De Oliveira N.S."/>
            <person name="Da Rosa L.O."/>
            <person name="De Avila E Silva S."/>
            <person name="Camassola M."/>
            <person name="Dillon A.J.P."/>
            <person name="Perez-Rueda E."/>
        </authorList>
    </citation>
    <scope>NUCLEOTIDE SEQUENCE</scope>
    <source>
        <strain evidence="2">S1M29</strain>
    </source>
</reference>
<evidence type="ECO:0000313" key="2">
    <source>
        <dbReference type="EMBL" id="KAF7719826.1"/>
    </source>
</evidence>
<feature type="compositionally biased region" description="Basic and acidic residues" evidence="1">
    <location>
        <begin position="211"/>
        <end position="226"/>
    </location>
</feature>
<dbReference type="OrthoDB" id="5371646at2759"/>
<evidence type="ECO:0000313" key="3">
    <source>
        <dbReference type="Proteomes" id="UP000631181"/>
    </source>
</evidence>
<dbReference type="EMBL" id="WIWV01000003">
    <property type="protein sequence ID" value="KAF7719826.1"/>
    <property type="molecule type" value="Genomic_DNA"/>
</dbReference>
<organism evidence="2 3">
    <name type="scientific">Penicillium ucsense</name>
    <dbReference type="NCBI Taxonomy" id="2839758"/>
    <lineage>
        <taxon>Eukaryota</taxon>
        <taxon>Fungi</taxon>
        <taxon>Dikarya</taxon>
        <taxon>Ascomycota</taxon>
        <taxon>Pezizomycotina</taxon>
        <taxon>Eurotiomycetes</taxon>
        <taxon>Eurotiomycetidae</taxon>
        <taxon>Eurotiales</taxon>
        <taxon>Aspergillaceae</taxon>
        <taxon>Penicillium</taxon>
    </lineage>
</organism>
<name>A0A8J8WC68_9EURO</name>
<gene>
    <name evidence="2" type="ORF">PECM_004613</name>
</gene>
<comment type="caution">
    <text evidence="2">The sequence shown here is derived from an EMBL/GenBank/DDBJ whole genome shotgun (WGS) entry which is preliminary data.</text>
</comment>
<feature type="compositionally biased region" description="Basic and acidic residues" evidence="1">
    <location>
        <begin position="295"/>
        <end position="304"/>
    </location>
</feature>
<accession>A0A8J8WC68</accession>
<evidence type="ECO:0000256" key="1">
    <source>
        <dbReference type="SAM" id="MobiDB-lite"/>
    </source>
</evidence>
<dbReference type="Proteomes" id="UP000631181">
    <property type="component" value="Unassembled WGS sequence"/>
</dbReference>